<accession>A0A8J8GEB6</accession>
<dbReference type="AlphaFoldDB" id="A0A8J8GEB6"/>
<proteinExistence type="predicted"/>
<organism evidence="1 2">
    <name type="scientific">Calidifontibacillus erzurumensis</name>
    <dbReference type="NCBI Taxonomy" id="2741433"/>
    <lineage>
        <taxon>Bacteria</taxon>
        <taxon>Bacillati</taxon>
        <taxon>Bacillota</taxon>
        <taxon>Bacilli</taxon>
        <taxon>Bacillales</taxon>
        <taxon>Bacillaceae</taxon>
        <taxon>Calidifontibacillus/Schinkia group</taxon>
        <taxon>Calidifontibacillus</taxon>
    </lineage>
</organism>
<name>A0A8J8GEB6_9BACI</name>
<reference evidence="1" key="1">
    <citation type="submission" date="2020-06" db="EMBL/GenBank/DDBJ databases">
        <title>A novel thermopfilic bacterium from Erzurum, Turkey.</title>
        <authorList>
            <person name="Adiguzel A."/>
            <person name="Ay H."/>
            <person name="Baltaci M.O."/>
        </authorList>
    </citation>
    <scope>NUCLEOTIDE SEQUENCE</scope>
    <source>
        <strain evidence="1">P2</strain>
    </source>
</reference>
<dbReference type="EMBL" id="JABTTE010000011">
    <property type="protein sequence ID" value="NSL51944.1"/>
    <property type="molecule type" value="Genomic_DNA"/>
</dbReference>
<dbReference type="RefSeq" id="WP_173731150.1">
    <property type="nucleotide sequence ID" value="NZ_JABTTE010000011.1"/>
</dbReference>
<comment type="caution">
    <text evidence="1">The sequence shown here is derived from an EMBL/GenBank/DDBJ whole genome shotgun (WGS) entry which is preliminary data.</text>
</comment>
<gene>
    <name evidence="1" type="ORF">HR057_09295</name>
</gene>
<keyword evidence="2" id="KW-1185">Reference proteome</keyword>
<evidence type="ECO:0000313" key="2">
    <source>
        <dbReference type="Proteomes" id="UP000625804"/>
    </source>
</evidence>
<evidence type="ECO:0000313" key="1">
    <source>
        <dbReference type="EMBL" id="NSL51944.1"/>
    </source>
</evidence>
<dbReference type="Proteomes" id="UP000625804">
    <property type="component" value="Unassembled WGS sequence"/>
</dbReference>
<sequence length="104" mass="11624">MIDRKQLWSRLGAFILPTIHLKSVEKGGVIYFYGSLICLITSFCNLKQVVVNWIFDTTGHSPFLSCNDPVGGKEAVKFGALAASFPPTKNHKHDEEGEFGSRFY</sequence>
<protein>
    <submittedName>
        <fullName evidence="1">Uncharacterized protein</fullName>
    </submittedName>
</protein>